<reference evidence="1 2" key="1">
    <citation type="submission" date="2018-03" db="EMBL/GenBank/DDBJ databases">
        <title>Whole genome sequencing of Histamine producing bacteria.</title>
        <authorList>
            <person name="Butler K."/>
        </authorList>
    </citation>
    <scope>NUCLEOTIDE SEQUENCE [LARGE SCALE GENOMIC DNA]</scope>
    <source>
        <strain evidence="1 2">ATCC 33979</strain>
    </source>
</reference>
<feature type="non-terminal residue" evidence="1">
    <location>
        <position position="266"/>
    </location>
</feature>
<gene>
    <name evidence="1" type="ORF">CTM89_21240</name>
</gene>
<sequence length="266" mass="28363">PVLRFESPLHPSDTIGLQNETQLTDEVDALRATLSSNTEIKYLWEVTSNGGTTWQPVGSASADYQDLSPLTENQQYRLVVLGTSSSIAEPARVESLESEVVTLASEPDYDIVYDALEIPQVDVLLTVTSKLLLNGSDTRFDARTVSWVSIAPDGTRGSPRSGSSIMPSGADEGARYEVTLTYQVDEGQEVSVTLRSAPVIAAPNDADILALLDALSPPLSLTPDGVSVNTVVSLTPADKAAIAASSVNVEYLWKSGDIGNFEEMST</sequence>
<evidence type="ECO:0000313" key="1">
    <source>
        <dbReference type="EMBL" id="PSV85600.1"/>
    </source>
</evidence>
<organism evidence="1 2">
    <name type="scientific">Photobacterium leiognathi</name>
    <dbReference type="NCBI Taxonomy" id="553611"/>
    <lineage>
        <taxon>Bacteria</taxon>
        <taxon>Pseudomonadati</taxon>
        <taxon>Pseudomonadota</taxon>
        <taxon>Gammaproteobacteria</taxon>
        <taxon>Vibrionales</taxon>
        <taxon>Vibrionaceae</taxon>
        <taxon>Photobacterium</taxon>
    </lineage>
</organism>
<name>A0A2T3M405_PHOLE</name>
<feature type="non-terminal residue" evidence="1">
    <location>
        <position position="1"/>
    </location>
</feature>
<dbReference type="EMBL" id="PYOJ01000087">
    <property type="protein sequence ID" value="PSV85600.1"/>
    <property type="molecule type" value="Genomic_DNA"/>
</dbReference>
<dbReference type="AlphaFoldDB" id="A0A2T3M405"/>
<evidence type="ECO:0000313" key="2">
    <source>
        <dbReference type="Proteomes" id="UP000240410"/>
    </source>
</evidence>
<proteinExistence type="predicted"/>
<protein>
    <submittedName>
        <fullName evidence="1">Uncharacterized protein</fullName>
    </submittedName>
</protein>
<comment type="caution">
    <text evidence="1">The sequence shown here is derived from an EMBL/GenBank/DDBJ whole genome shotgun (WGS) entry which is preliminary data.</text>
</comment>
<dbReference type="RefSeq" id="WP_181319107.1">
    <property type="nucleotide sequence ID" value="NZ_PYOJ01000087.1"/>
</dbReference>
<accession>A0A2T3M405</accession>
<dbReference type="Proteomes" id="UP000240410">
    <property type="component" value="Unassembled WGS sequence"/>
</dbReference>